<proteinExistence type="predicted"/>
<evidence type="ECO:0000256" key="1">
    <source>
        <dbReference type="SAM" id="Coils"/>
    </source>
</evidence>
<evidence type="ECO:0000313" key="2">
    <source>
        <dbReference type="EMBL" id="AGI11847.1"/>
    </source>
</evidence>
<accession>U5J9E7</accession>
<organism evidence="2 3">
    <name type="scientific">Bacillus phage vB_BanS-Tsamsa</name>
    <dbReference type="NCBI Taxonomy" id="1308863"/>
    <lineage>
        <taxon>Viruses</taxon>
        <taxon>Duplodnaviria</taxon>
        <taxon>Heunggongvirae</taxon>
        <taxon>Uroviricota</taxon>
        <taxon>Caudoviricetes</taxon>
        <taxon>Joanripponvirinae</taxon>
        <taxon>Tsamsavirus</taxon>
        <taxon>Tsamsavirus tsamsa</taxon>
    </lineage>
</organism>
<feature type="coiled-coil region" evidence="1">
    <location>
        <begin position="26"/>
        <end position="60"/>
    </location>
</feature>
<dbReference type="Proteomes" id="UP000017661">
    <property type="component" value="Segment"/>
</dbReference>
<keyword evidence="3" id="KW-1185">Reference proteome</keyword>
<evidence type="ECO:0000313" key="3">
    <source>
        <dbReference type="Proteomes" id="UP000017661"/>
    </source>
</evidence>
<keyword evidence="1" id="KW-0175">Coiled coil</keyword>
<protein>
    <submittedName>
        <fullName evidence="2">Uncharacterized protein</fullName>
    </submittedName>
</protein>
<dbReference type="KEGG" id="vg:17825298"/>
<sequence>MKLWLKTKLRDWLGIQEAEAYFCRSIDDLERRCGLLVDDNIRLENENRALRERNEFILKNFQIAVDHNPYENQSWAVVCINGKPQYVNFLTLRNHEAYEIMRYLRNYDKGSMVVDSPHRTMKLDTFKYF</sequence>
<dbReference type="EMBL" id="KC481682">
    <property type="protein sequence ID" value="AGI11847.1"/>
    <property type="molecule type" value="Genomic_DNA"/>
</dbReference>
<reference evidence="2 3" key="1">
    <citation type="journal article" date="2014" name="PLoS ONE">
        <title>Novel Giant Siphovirus from Bacillus anthracis Features Unusual Genome Characteristics.</title>
        <authorList>
            <person name="Ganz H.H."/>
            <person name="Law C."/>
            <person name="Schmuki M."/>
            <person name="Eichenseher F."/>
            <person name="Calendar R."/>
            <person name="Loessner M.J."/>
            <person name="Getz W.M."/>
            <person name="Korlach J."/>
            <person name="Beyer W."/>
            <person name="Klumpp J."/>
        </authorList>
    </citation>
    <scope>NUCLEOTIDE SEQUENCE [LARGE SCALE GENOMIC DNA]</scope>
</reference>
<dbReference type="RefSeq" id="YP_008873410.1">
    <property type="nucleotide sequence ID" value="NC_023007.1"/>
</dbReference>
<dbReference type="GeneID" id="17825298"/>
<name>U5J9E7_9CAUD</name>